<evidence type="ECO:0000256" key="2">
    <source>
        <dbReference type="ARBA" id="ARBA00022614"/>
    </source>
</evidence>
<dbReference type="PANTHER" id="PTHR45930:SF4">
    <property type="entry name" value="ADHESION G PROTEIN-COUPLED RECEPTOR A3"/>
    <property type="match status" value="1"/>
</dbReference>
<dbReference type="SMART" id="SM00369">
    <property type="entry name" value="LRR_TYP"/>
    <property type="match status" value="4"/>
</dbReference>
<evidence type="ECO:0008006" key="8">
    <source>
        <dbReference type="Google" id="ProtNLM"/>
    </source>
</evidence>
<dbReference type="PRINTS" id="PR00019">
    <property type="entry name" value="LEURICHRPT"/>
</dbReference>
<sequence length="451" mass="51027">MIGLRLQSVVLLAFVDGWLIFGCPLFKSQHCHADCSLPLTNIICQNVQDAELQSVLEQYANISSKPLRLTIQKSPQLHFTARVFSSVIAQLQDLQVESDTIVNEIPKGAFKELANLRSLDLSNNRIAHLHPDDFAGLHNIQNIKLERNPLIDIASGVFDDLKKLQCLDLDHNALTCDCKLLWLKQWSASHPQFWQDDRIISDESGEECDGDIPDCEYPPLMKDRNVTEIPDDICRQGPISGVACLELQTAHCTTYCDNWTPMQIQCSNVGYSELKNLLEKYSKLTDRVLRLDITKSSNLVLNTTLFEAVKVQLVHLRLDHSKVHPQPRMFANLEKLVYLEMEDCEVTGNGLSRGMFDGLTALRGLNLDDTNVDHMDEGLFAPLKSLACLNMDEDDDGVCECDMKWMRTWMHNHTDVFDEKVLMYDYGLKVFCDGDAVDCSVKNSNVSQDDC</sequence>
<evidence type="ECO:0000256" key="4">
    <source>
        <dbReference type="ARBA" id="ARBA00023170"/>
    </source>
</evidence>
<dbReference type="InterPro" id="IPR051963">
    <property type="entry name" value="Adhesion_GPCR_A"/>
</dbReference>
<dbReference type="InterPro" id="IPR001611">
    <property type="entry name" value="Leu-rich_rpt"/>
</dbReference>
<keyword evidence="2" id="KW-0433">Leucine-rich repeat</keyword>
<evidence type="ECO:0000256" key="1">
    <source>
        <dbReference type="ARBA" id="ARBA00007343"/>
    </source>
</evidence>
<dbReference type="STRING" id="947166.A0A1D1VYT3"/>
<feature type="chain" id="PRO_5008898996" description="LRRCT domain-containing protein" evidence="5">
    <location>
        <begin position="18"/>
        <end position="451"/>
    </location>
</feature>
<protein>
    <recommendedName>
        <fullName evidence="8">LRRCT domain-containing protein</fullName>
    </recommendedName>
</protein>
<evidence type="ECO:0000256" key="3">
    <source>
        <dbReference type="ARBA" id="ARBA00022737"/>
    </source>
</evidence>
<proteinExistence type="inferred from homology"/>
<dbReference type="PANTHER" id="PTHR45930">
    <property type="entry name" value="G-PROTEIN COUPLED RECEPTOR 124-LIKE PROTEIN"/>
    <property type="match status" value="1"/>
</dbReference>
<reference evidence="6 7" key="1">
    <citation type="journal article" date="2016" name="Nat. Commun.">
        <title>Extremotolerant tardigrade genome and improved radiotolerance of human cultured cells by tardigrade-unique protein.</title>
        <authorList>
            <person name="Hashimoto T."/>
            <person name="Horikawa D.D."/>
            <person name="Saito Y."/>
            <person name="Kuwahara H."/>
            <person name="Kozuka-Hata H."/>
            <person name="Shin-I T."/>
            <person name="Minakuchi Y."/>
            <person name="Ohishi K."/>
            <person name="Motoyama A."/>
            <person name="Aizu T."/>
            <person name="Enomoto A."/>
            <person name="Kondo K."/>
            <person name="Tanaka S."/>
            <person name="Hara Y."/>
            <person name="Koshikawa S."/>
            <person name="Sagara H."/>
            <person name="Miura T."/>
            <person name="Yokobori S."/>
            <person name="Miyagawa K."/>
            <person name="Suzuki Y."/>
            <person name="Kubo T."/>
            <person name="Oyama M."/>
            <person name="Kohara Y."/>
            <person name="Fujiyama A."/>
            <person name="Arakawa K."/>
            <person name="Katayama T."/>
            <person name="Toyoda A."/>
            <person name="Kunieda T."/>
        </authorList>
    </citation>
    <scope>NUCLEOTIDE SEQUENCE [LARGE SCALE GENOMIC DNA]</scope>
    <source>
        <strain evidence="6 7">YOKOZUNA-1</strain>
    </source>
</reference>
<dbReference type="GO" id="GO:0007166">
    <property type="term" value="P:cell surface receptor signaling pathway"/>
    <property type="evidence" value="ECO:0007669"/>
    <property type="project" value="TreeGrafter"/>
</dbReference>
<dbReference type="Pfam" id="PF13855">
    <property type="entry name" value="LRR_8"/>
    <property type="match status" value="1"/>
</dbReference>
<dbReference type="PROSITE" id="PS51450">
    <property type="entry name" value="LRR"/>
    <property type="match status" value="1"/>
</dbReference>
<dbReference type="EMBL" id="BDGG01000011">
    <property type="protein sequence ID" value="GAV04988.1"/>
    <property type="molecule type" value="Genomic_DNA"/>
</dbReference>
<dbReference type="InterPro" id="IPR032675">
    <property type="entry name" value="LRR_dom_sf"/>
</dbReference>
<keyword evidence="4" id="KW-0675">Receptor</keyword>
<keyword evidence="3" id="KW-0677">Repeat</keyword>
<gene>
    <name evidence="6" type="primary">RvY_15181-1</name>
    <name evidence="6" type="synonym">RvY_15181.1</name>
    <name evidence="6" type="ORF">RvY_15181</name>
</gene>
<dbReference type="InterPro" id="IPR003591">
    <property type="entry name" value="Leu-rich_rpt_typical-subtyp"/>
</dbReference>
<organism evidence="6 7">
    <name type="scientific">Ramazzottius varieornatus</name>
    <name type="common">Water bear</name>
    <name type="synonym">Tardigrade</name>
    <dbReference type="NCBI Taxonomy" id="947166"/>
    <lineage>
        <taxon>Eukaryota</taxon>
        <taxon>Metazoa</taxon>
        <taxon>Ecdysozoa</taxon>
        <taxon>Tardigrada</taxon>
        <taxon>Eutardigrada</taxon>
        <taxon>Parachela</taxon>
        <taxon>Hypsibioidea</taxon>
        <taxon>Ramazzottiidae</taxon>
        <taxon>Ramazzottius</taxon>
    </lineage>
</organism>
<dbReference type="Gene3D" id="3.80.10.10">
    <property type="entry name" value="Ribonuclease Inhibitor"/>
    <property type="match status" value="2"/>
</dbReference>
<keyword evidence="5" id="KW-0732">Signal</keyword>
<keyword evidence="7" id="KW-1185">Reference proteome</keyword>
<comment type="similarity">
    <text evidence="1">Belongs to the G-protein coupled receptor 2 family. Adhesion G-protein coupled receptor (ADGR) subfamily.</text>
</comment>
<accession>A0A1D1VYT3</accession>
<name>A0A1D1VYT3_RAMVA</name>
<evidence type="ECO:0000313" key="6">
    <source>
        <dbReference type="EMBL" id="GAV04988.1"/>
    </source>
</evidence>
<dbReference type="GO" id="GO:0005886">
    <property type="term" value="C:plasma membrane"/>
    <property type="evidence" value="ECO:0007669"/>
    <property type="project" value="TreeGrafter"/>
</dbReference>
<evidence type="ECO:0000313" key="7">
    <source>
        <dbReference type="Proteomes" id="UP000186922"/>
    </source>
</evidence>
<dbReference type="OrthoDB" id="2151624at2759"/>
<comment type="caution">
    <text evidence="6">The sequence shown here is derived from an EMBL/GenBank/DDBJ whole genome shotgun (WGS) entry which is preliminary data.</text>
</comment>
<feature type="signal peptide" evidence="5">
    <location>
        <begin position="1"/>
        <end position="17"/>
    </location>
</feature>
<dbReference type="Proteomes" id="UP000186922">
    <property type="component" value="Unassembled WGS sequence"/>
</dbReference>
<evidence type="ECO:0000256" key="5">
    <source>
        <dbReference type="SAM" id="SignalP"/>
    </source>
</evidence>
<dbReference type="AlphaFoldDB" id="A0A1D1VYT3"/>
<dbReference type="SUPFAM" id="SSF52058">
    <property type="entry name" value="L domain-like"/>
    <property type="match status" value="2"/>
</dbReference>